<dbReference type="Gene3D" id="1.10.1740.10">
    <property type="match status" value="1"/>
</dbReference>
<keyword evidence="2" id="KW-0805">Transcription regulation</keyword>
<dbReference type="PANTHER" id="PTHR43133:SF8">
    <property type="entry name" value="RNA POLYMERASE SIGMA FACTOR HI_1459-RELATED"/>
    <property type="match status" value="1"/>
</dbReference>
<name>A0A1H6FHE8_THEAL</name>
<comment type="similarity">
    <text evidence="1">Belongs to the sigma-70 factor family. ECF subfamily.</text>
</comment>
<dbReference type="GO" id="GO:0016987">
    <property type="term" value="F:sigma factor activity"/>
    <property type="evidence" value="ECO:0007669"/>
    <property type="project" value="UniProtKB-KW"/>
</dbReference>
<keyword evidence="4" id="KW-0238">DNA-binding</keyword>
<dbReference type="InterPro" id="IPR013249">
    <property type="entry name" value="RNA_pol_sigma70_r4_t2"/>
</dbReference>
<dbReference type="InterPro" id="IPR036388">
    <property type="entry name" value="WH-like_DNA-bd_sf"/>
</dbReference>
<dbReference type="Pfam" id="PF04542">
    <property type="entry name" value="Sigma70_r2"/>
    <property type="match status" value="1"/>
</dbReference>
<proteinExistence type="inferred from homology"/>
<dbReference type="Pfam" id="PF08281">
    <property type="entry name" value="Sigma70_r4_2"/>
    <property type="match status" value="1"/>
</dbReference>
<feature type="region of interest" description="Disordered" evidence="6">
    <location>
        <begin position="226"/>
        <end position="391"/>
    </location>
</feature>
<keyword evidence="10" id="KW-1185">Reference proteome</keyword>
<dbReference type="PANTHER" id="PTHR43133">
    <property type="entry name" value="RNA POLYMERASE ECF-TYPE SIGMA FACTO"/>
    <property type="match status" value="1"/>
</dbReference>
<evidence type="ECO:0000313" key="10">
    <source>
        <dbReference type="Proteomes" id="UP000222056"/>
    </source>
</evidence>
<evidence type="ECO:0000259" key="7">
    <source>
        <dbReference type="Pfam" id="PF04542"/>
    </source>
</evidence>
<reference evidence="10" key="1">
    <citation type="submission" date="2016-10" db="EMBL/GenBank/DDBJ databases">
        <authorList>
            <person name="Varghese N."/>
            <person name="Submissions S."/>
        </authorList>
    </citation>
    <scope>NUCLEOTIDE SEQUENCE [LARGE SCALE GENOMIC DNA]</scope>
    <source>
        <strain evidence="10">ATCC 35263</strain>
    </source>
</reference>
<dbReference type="SUPFAM" id="SSF88946">
    <property type="entry name" value="Sigma2 domain of RNA polymerase sigma factors"/>
    <property type="match status" value="1"/>
</dbReference>
<evidence type="ECO:0000256" key="4">
    <source>
        <dbReference type="ARBA" id="ARBA00023125"/>
    </source>
</evidence>
<dbReference type="Proteomes" id="UP000222056">
    <property type="component" value="Unassembled WGS sequence"/>
</dbReference>
<dbReference type="InterPro" id="IPR013324">
    <property type="entry name" value="RNA_pol_sigma_r3/r4-like"/>
</dbReference>
<evidence type="ECO:0000256" key="1">
    <source>
        <dbReference type="ARBA" id="ARBA00010641"/>
    </source>
</evidence>
<dbReference type="STRING" id="29539.SAMN02745716_0083"/>
<evidence type="ECO:0000256" key="2">
    <source>
        <dbReference type="ARBA" id="ARBA00023015"/>
    </source>
</evidence>
<accession>A0A1H6FHE8</accession>
<dbReference type="InterPro" id="IPR007627">
    <property type="entry name" value="RNA_pol_sigma70_r2"/>
</dbReference>
<dbReference type="InterPro" id="IPR014284">
    <property type="entry name" value="RNA_pol_sigma-70_dom"/>
</dbReference>
<evidence type="ECO:0000256" key="3">
    <source>
        <dbReference type="ARBA" id="ARBA00023082"/>
    </source>
</evidence>
<dbReference type="InterPro" id="IPR013325">
    <property type="entry name" value="RNA_pol_sigma_r2"/>
</dbReference>
<gene>
    <name evidence="9" type="ORF">SAMN02745716_0083</name>
</gene>
<dbReference type="InterPro" id="IPR039425">
    <property type="entry name" value="RNA_pol_sigma-70-like"/>
</dbReference>
<evidence type="ECO:0000259" key="8">
    <source>
        <dbReference type="Pfam" id="PF08281"/>
    </source>
</evidence>
<dbReference type="SUPFAM" id="SSF88659">
    <property type="entry name" value="Sigma3 and sigma4 domains of RNA polymerase sigma factors"/>
    <property type="match status" value="1"/>
</dbReference>
<feature type="compositionally biased region" description="Basic and acidic residues" evidence="6">
    <location>
        <begin position="335"/>
        <end position="344"/>
    </location>
</feature>
<feature type="compositionally biased region" description="Low complexity" evidence="6">
    <location>
        <begin position="345"/>
        <end position="368"/>
    </location>
</feature>
<dbReference type="GO" id="GO:0006352">
    <property type="term" value="P:DNA-templated transcription initiation"/>
    <property type="evidence" value="ECO:0007669"/>
    <property type="project" value="InterPro"/>
</dbReference>
<feature type="compositionally biased region" description="Basic and acidic residues" evidence="6">
    <location>
        <begin position="247"/>
        <end position="266"/>
    </location>
</feature>
<evidence type="ECO:0000256" key="5">
    <source>
        <dbReference type="ARBA" id="ARBA00023163"/>
    </source>
</evidence>
<dbReference type="EMBL" id="FNWJ01000001">
    <property type="protein sequence ID" value="SEH10236.1"/>
    <property type="molecule type" value="Genomic_DNA"/>
</dbReference>
<feature type="compositionally biased region" description="Low complexity" evidence="6">
    <location>
        <begin position="233"/>
        <end position="246"/>
    </location>
</feature>
<dbReference type="NCBIfam" id="TIGR02937">
    <property type="entry name" value="sigma70-ECF"/>
    <property type="match status" value="1"/>
</dbReference>
<organism evidence="9 10">
    <name type="scientific">Thermoleophilum album</name>
    <dbReference type="NCBI Taxonomy" id="29539"/>
    <lineage>
        <taxon>Bacteria</taxon>
        <taxon>Bacillati</taxon>
        <taxon>Actinomycetota</taxon>
        <taxon>Thermoleophilia</taxon>
        <taxon>Thermoleophilales</taxon>
        <taxon>Thermoleophilaceae</taxon>
        <taxon>Thermoleophilum</taxon>
    </lineage>
</organism>
<keyword evidence="3" id="KW-0731">Sigma factor</keyword>
<feature type="compositionally biased region" description="Polar residues" evidence="6">
    <location>
        <begin position="369"/>
        <end position="381"/>
    </location>
</feature>
<protein>
    <submittedName>
        <fullName evidence="9">RNA polymerase sigma factor, sigma-70 family</fullName>
    </submittedName>
</protein>
<dbReference type="RefSeq" id="WP_177169207.1">
    <property type="nucleotide sequence ID" value="NZ_FNWJ01000001.1"/>
</dbReference>
<feature type="compositionally biased region" description="Basic and acidic residues" evidence="6">
    <location>
        <begin position="277"/>
        <end position="289"/>
    </location>
</feature>
<feature type="domain" description="RNA polymerase sigma-70 region 2" evidence="7">
    <location>
        <begin position="18"/>
        <end position="77"/>
    </location>
</feature>
<feature type="domain" description="RNA polymerase sigma factor 70 region 4 type 2" evidence="8">
    <location>
        <begin position="113"/>
        <end position="165"/>
    </location>
</feature>
<dbReference type="AlphaFoldDB" id="A0A1H6FHE8"/>
<feature type="compositionally biased region" description="Acidic residues" evidence="6">
    <location>
        <begin position="382"/>
        <end position="391"/>
    </location>
</feature>
<dbReference type="GO" id="GO:0003677">
    <property type="term" value="F:DNA binding"/>
    <property type="evidence" value="ECO:0007669"/>
    <property type="project" value="UniProtKB-KW"/>
</dbReference>
<feature type="compositionally biased region" description="Basic and acidic residues" evidence="6">
    <location>
        <begin position="302"/>
        <end position="327"/>
    </location>
</feature>
<keyword evidence="5" id="KW-0804">Transcription</keyword>
<sequence length="391" mass="40645">MRAGTSEQGAGGWLADEREFVLSICRRVCGPELAEDACQEALARAWQALERGVRPNHRRAWLATIARRAALDLASAERSVRISSASESLNNDSAVAAIQSAEQEALLRERVRAIVAAAGELPPRQRQALMMRELEGASYGTIVTRLGAEGTAAVRELIRRARIRLRQAALGIAQLPLPTALRETLARLLASGSEPLSAGSSGATLAKLAALAAAGSVVVGAPLLEHSSQRPQRSLPSDAAAPAAVERAPRPDRLGSEARAHGDRSARSQRAVARSRGTADDARRLRGEAAQRGSAAVPSFAGRDRSQTSDEGGDHGDRERSARDHGEALGAPADSAREDAHAADGSDTADAGASADAPEAAEAAPSDSQSGSDSTRLPESQGSEDELGAGL</sequence>
<dbReference type="Gene3D" id="1.10.10.10">
    <property type="entry name" value="Winged helix-like DNA-binding domain superfamily/Winged helix DNA-binding domain"/>
    <property type="match status" value="1"/>
</dbReference>
<evidence type="ECO:0000313" key="9">
    <source>
        <dbReference type="EMBL" id="SEH10236.1"/>
    </source>
</evidence>
<evidence type="ECO:0000256" key="6">
    <source>
        <dbReference type="SAM" id="MobiDB-lite"/>
    </source>
</evidence>